<dbReference type="RefSeq" id="WP_264500922.1">
    <property type="nucleotide sequence ID" value="NZ_JAPDDS010000004.1"/>
</dbReference>
<proteinExistence type="predicted"/>
<comment type="caution">
    <text evidence="1">The sequence shown here is derived from an EMBL/GenBank/DDBJ whole genome shotgun (WGS) entry which is preliminary data.</text>
</comment>
<sequence>MTDDFPNLLPGFEFRQAEDPSDEQLLDDVREYGWHVVLIQEDETGPAYGFTVGLHARTLQPEIVMMGLPLDLTHELLNDIAAWMMDGEVIVPGRRYSEFIEGREVVFQPIDPSQYHDHLGYANWFYRDLGSPFPALQCLWPDSEDRFPQDAGFDPRLIARQPDLSKPVA</sequence>
<dbReference type="Pfam" id="PF14081">
    <property type="entry name" value="DUF4262"/>
    <property type="match status" value="1"/>
</dbReference>
<keyword evidence="2" id="KW-1185">Reference proteome</keyword>
<dbReference type="Proteomes" id="UP001207930">
    <property type="component" value="Unassembled WGS sequence"/>
</dbReference>
<accession>A0ABT3FN18</accession>
<evidence type="ECO:0000313" key="2">
    <source>
        <dbReference type="Proteomes" id="UP001207930"/>
    </source>
</evidence>
<name>A0ABT3FN18_9BACT</name>
<organism evidence="1 2">
    <name type="scientific">Luteolibacter flavescens</name>
    <dbReference type="NCBI Taxonomy" id="1859460"/>
    <lineage>
        <taxon>Bacteria</taxon>
        <taxon>Pseudomonadati</taxon>
        <taxon>Verrucomicrobiota</taxon>
        <taxon>Verrucomicrobiia</taxon>
        <taxon>Verrucomicrobiales</taxon>
        <taxon>Verrucomicrobiaceae</taxon>
        <taxon>Luteolibacter</taxon>
    </lineage>
</organism>
<dbReference type="EMBL" id="JAPDDS010000004">
    <property type="protein sequence ID" value="MCW1884964.1"/>
    <property type="molecule type" value="Genomic_DNA"/>
</dbReference>
<dbReference type="InterPro" id="IPR025358">
    <property type="entry name" value="DUF4262"/>
</dbReference>
<protein>
    <submittedName>
        <fullName evidence="1">DUF4262 domain-containing protein</fullName>
    </submittedName>
</protein>
<gene>
    <name evidence="1" type="ORF">OKA04_09520</name>
</gene>
<reference evidence="1 2" key="1">
    <citation type="submission" date="2022-10" db="EMBL/GenBank/DDBJ databases">
        <title>Luteolibacter flavescens strain MCCC 1K03193, whole genome shotgun sequencing project.</title>
        <authorList>
            <person name="Zhao G."/>
            <person name="Shen L."/>
        </authorList>
    </citation>
    <scope>NUCLEOTIDE SEQUENCE [LARGE SCALE GENOMIC DNA]</scope>
    <source>
        <strain evidence="1 2">MCCC 1K03193</strain>
    </source>
</reference>
<evidence type="ECO:0000313" key="1">
    <source>
        <dbReference type="EMBL" id="MCW1884964.1"/>
    </source>
</evidence>